<dbReference type="GO" id="GO:0030973">
    <property type="term" value="F:molybdate ion binding"/>
    <property type="evidence" value="ECO:0007669"/>
    <property type="project" value="TreeGrafter"/>
</dbReference>
<dbReference type="InterPro" id="IPR050682">
    <property type="entry name" value="ModA/WtpA"/>
</dbReference>
<keyword evidence="3" id="KW-1185">Reference proteome</keyword>
<sequence>MLDGVLKVAAAKTLKLDLHTHAQGADAVAKLIVEGSLRADVFIPVTSSPMFTVMHAGFAGTAFPIARTELVLVYSPKSRFASQFEAAANGKANWWEVLQQPGFRIGRGNPAADPGARAIIFAIMLAARKYNQANLVEKVLGTPLNQEQMVSNVQERLQSGELDASASYKIGIEHSHLPYIALPEDINLSRDDVHTRQPEISVTVGEHIFYPEPLIFYAAPLKNSANAAGAASFVQWLQGPEAQTLFRKHQFDLPGNAPALRA</sequence>
<name>A0A841K2E7_9BACT</name>
<dbReference type="Pfam" id="PF13531">
    <property type="entry name" value="SBP_bac_11"/>
    <property type="match status" value="1"/>
</dbReference>
<dbReference type="AlphaFoldDB" id="A0A841K2E7"/>
<dbReference type="Proteomes" id="UP000538666">
    <property type="component" value="Unassembled WGS sequence"/>
</dbReference>
<comment type="similarity">
    <text evidence="1">Belongs to the bacterial solute-binding protein 1 family. WtpA subfamily.</text>
</comment>
<proteinExistence type="inferred from homology"/>
<dbReference type="EMBL" id="JACHEK010000004">
    <property type="protein sequence ID" value="MBB6144424.1"/>
    <property type="molecule type" value="Genomic_DNA"/>
</dbReference>
<dbReference type="SUPFAM" id="SSF53850">
    <property type="entry name" value="Periplasmic binding protein-like II"/>
    <property type="match status" value="1"/>
</dbReference>
<dbReference type="GO" id="GO:0015689">
    <property type="term" value="P:molybdate ion transport"/>
    <property type="evidence" value="ECO:0007669"/>
    <property type="project" value="TreeGrafter"/>
</dbReference>
<evidence type="ECO:0000313" key="2">
    <source>
        <dbReference type="EMBL" id="MBB6144424.1"/>
    </source>
</evidence>
<protein>
    <submittedName>
        <fullName evidence="2">Molybdate/tungstate transport system substrate-binding protein</fullName>
    </submittedName>
</protein>
<evidence type="ECO:0000313" key="3">
    <source>
        <dbReference type="Proteomes" id="UP000538666"/>
    </source>
</evidence>
<gene>
    <name evidence="2" type="ORF">HNQ77_002376</name>
</gene>
<dbReference type="PANTHER" id="PTHR30632">
    <property type="entry name" value="MOLYBDATE-BINDING PERIPLASMIC PROTEIN"/>
    <property type="match status" value="1"/>
</dbReference>
<organism evidence="2 3">
    <name type="scientific">Silvibacterium bohemicum</name>
    <dbReference type="NCBI Taxonomy" id="1577686"/>
    <lineage>
        <taxon>Bacteria</taxon>
        <taxon>Pseudomonadati</taxon>
        <taxon>Acidobacteriota</taxon>
        <taxon>Terriglobia</taxon>
        <taxon>Terriglobales</taxon>
        <taxon>Acidobacteriaceae</taxon>
        <taxon>Silvibacterium</taxon>
    </lineage>
</organism>
<dbReference type="Gene3D" id="3.40.190.10">
    <property type="entry name" value="Periplasmic binding protein-like II"/>
    <property type="match status" value="2"/>
</dbReference>
<accession>A0A841K2E7</accession>
<reference evidence="2 3" key="1">
    <citation type="submission" date="2020-08" db="EMBL/GenBank/DDBJ databases">
        <title>Genomic Encyclopedia of Type Strains, Phase IV (KMG-IV): sequencing the most valuable type-strain genomes for metagenomic binning, comparative biology and taxonomic classification.</title>
        <authorList>
            <person name="Goeker M."/>
        </authorList>
    </citation>
    <scope>NUCLEOTIDE SEQUENCE [LARGE SCALE GENOMIC DNA]</scope>
    <source>
        <strain evidence="2 3">DSM 103733</strain>
    </source>
</reference>
<comment type="caution">
    <text evidence="2">The sequence shown here is derived from an EMBL/GenBank/DDBJ whole genome shotgun (WGS) entry which is preliminary data.</text>
</comment>
<dbReference type="PANTHER" id="PTHR30632:SF16">
    <property type="entry name" value="MOLYBDATE_TUNGSTATE-BINDING PROTEIN WTPA"/>
    <property type="match status" value="1"/>
</dbReference>
<evidence type="ECO:0000256" key="1">
    <source>
        <dbReference type="ARBA" id="ARBA00009438"/>
    </source>
</evidence>